<proteinExistence type="predicted"/>
<comment type="caution">
    <text evidence="1">The sequence shown here is derived from an EMBL/GenBank/DDBJ whole genome shotgun (WGS) entry which is preliminary data.</text>
</comment>
<dbReference type="EMBL" id="JACNYO010000113">
    <property type="protein sequence ID" value="MBC3216026.1"/>
    <property type="molecule type" value="Genomic_DNA"/>
</dbReference>
<dbReference type="AlphaFoldDB" id="A0AAW3WZW2"/>
<reference evidence="1" key="1">
    <citation type="submission" date="2020-08" db="EMBL/GenBank/DDBJ databases">
        <title>Food and environmental bacterial isolates.</title>
        <authorList>
            <person name="Richter L."/>
            <person name="Du Plessis E.M."/>
            <person name="Duvenage S."/>
            <person name="Allam M."/>
            <person name="Korsten L."/>
        </authorList>
    </citation>
    <scope>NUCLEOTIDE SEQUENCE</scope>
    <source>
        <strain evidence="1">UPMP2127</strain>
    </source>
</reference>
<accession>A0AAW3WZW2</accession>
<evidence type="ECO:0000313" key="2">
    <source>
        <dbReference type="Proteomes" id="UP000659084"/>
    </source>
</evidence>
<evidence type="ECO:0000313" key="1">
    <source>
        <dbReference type="EMBL" id="MBC3216026.1"/>
    </source>
</evidence>
<dbReference type="GO" id="GO:0009297">
    <property type="term" value="P:pilus assembly"/>
    <property type="evidence" value="ECO:0007669"/>
    <property type="project" value="InterPro"/>
</dbReference>
<dbReference type="PANTHER" id="PTHR30451">
    <property type="entry name" value="OUTER MEMBRANE USHER PROTEIN"/>
    <property type="match status" value="1"/>
</dbReference>
<dbReference type="Pfam" id="PF00577">
    <property type="entry name" value="Usher"/>
    <property type="match status" value="1"/>
</dbReference>
<dbReference type="GO" id="GO:0015473">
    <property type="term" value="F:fimbrial usher porin activity"/>
    <property type="evidence" value="ECO:0007669"/>
    <property type="project" value="InterPro"/>
</dbReference>
<dbReference type="GO" id="GO:0009279">
    <property type="term" value="C:cell outer membrane"/>
    <property type="evidence" value="ECO:0007669"/>
    <property type="project" value="TreeGrafter"/>
</dbReference>
<dbReference type="InterPro" id="IPR000015">
    <property type="entry name" value="Fimb_usher"/>
</dbReference>
<protein>
    <submittedName>
        <fullName evidence="1">Fimbria/pilus outer membrane usher protein</fullName>
    </submittedName>
</protein>
<sequence length="135" mass="14421">GEFLINDLYPTGYGGDLEVSVRESDGTEQTFSVPYASVAQLLRPGASRYSITAGEVRSDNLREKPALYQATYQLGLTNAITGYGGLQLSQDYYALQLGAAVGTPIGALAFDATQARTHLQNSTDENGRHQSGNSL</sequence>
<organism evidence="1 2">
    <name type="scientific">Serratia fonticola</name>
    <dbReference type="NCBI Taxonomy" id="47917"/>
    <lineage>
        <taxon>Bacteria</taxon>
        <taxon>Pseudomonadati</taxon>
        <taxon>Pseudomonadota</taxon>
        <taxon>Gammaproteobacteria</taxon>
        <taxon>Enterobacterales</taxon>
        <taxon>Yersiniaceae</taxon>
        <taxon>Serratia</taxon>
    </lineage>
</organism>
<dbReference type="RefSeq" id="WP_186629316.1">
    <property type="nucleotide sequence ID" value="NZ_JACNYO010000113.1"/>
</dbReference>
<dbReference type="PANTHER" id="PTHR30451:SF20">
    <property type="entry name" value="FIMBRIAE USHER"/>
    <property type="match status" value="1"/>
</dbReference>
<dbReference type="Proteomes" id="UP000659084">
    <property type="component" value="Unassembled WGS sequence"/>
</dbReference>
<dbReference type="Gene3D" id="2.60.40.3110">
    <property type="match status" value="1"/>
</dbReference>
<feature type="non-terminal residue" evidence="1">
    <location>
        <position position="135"/>
    </location>
</feature>
<feature type="non-terminal residue" evidence="1">
    <location>
        <position position="1"/>
    </location>
</feature>
<gene>
    <name evidence="1" type="ORF">H8J20_28375</name>
</gene>
<name>A0AAW3WZW2_SERFO</name>